<reference evidence="1 2" key="1">
    <citation type="submission" date="2020-05" db="EMBL/GenBank/DDBJ databases">
        <title>Azospirillum oleiclasticum sp. nov, a nitrogen-fixing and heavy crude oil-emulsifying bacterium isolated from the crude oil of Yumen Oilfield.</title>
        <authorList>
            <person name="Wu D."/>
            <person name="Cai M."/>
            <person name="Zhang X."/>
        </authorList>
    </citation>
    <scope>NUCLEOTIDE SEQUENCE [LARGE SCALE GENOMIC DNA]</scope>
    <source>
        <strain evidence="1 2">ROY-1-1-2</strain>
    </source>
</reference>
<dbReference type="InterPro" id="IPR011990">
    <property type="entry name" value="TPR-like_helical_dom_sf"/>
</dbReference>
<protein>
    <recommendedName>
        <fullName evidence="3">Tetratricopeptide repeat protein</fullName>
    </recommendedName>
</protein>
<dbReference type="SUPFAM" id="SSF48452">
    <property type="entry name" value="TPR-like"/>
    <property type="match status" value="1"/>
</dbReference>
<evidence type="ECO:0000313" key="2">
    <source>
        <dbReference type="Proteomes" id="UP000584642"/>
    </source>
</evidence>
<dbReference type="RefSeq" id="WP_180284564.1">
    <property type="nucleotide sequence ID" value="NZ_JABFDB010000021.1"/>
</dbReference>
<keyword evidence="2" id="KW-1185">Reference proteome</keyword>
<dbReference type="Gene3D" id="1.25.40.10">
    <property type="entry name" value="Tetratricopeptide repeat domain"/>
    <property type="match status" value="1"/>
</dbReference>
<name>A0ABX2TF24_9PROT</name>
<accession>A0ABX2TF24</accession>
<dbReference type="Proteomes" id="UP000584642">
    <property type="component" value="Unassembled WGS sequence"/>
</dbReference>
<dbReference type="EMBL" id="JABFDB010000021">
    <property type="protein sequence ID" value="NYZ22801.1"/>
    <property type="molecule type" value="Genomic_DNA"/>
</dbReference>
<evidence type="ECO:0000313" key="1">
    <source>
        <dbReference type="EMBL" id="NYZ22801.1"/>
    </source>
</evidence>
<organism evidence="1 2">
    <name type="scientific">Azospirillum oleiclasticum</name>
    <dbReference type="NCBI Taxonomy" id="2735135"/>
    <lineage>
        <taxon>Bacteria</taxon>
        <taxon>Pseudomonadati</taxon>
        <taxon>Pseudomonadota</taxon>
        <taxon>Alphaproteobacteria</taxon>
        <taxon>Rhodospirillales</taxon>
        <taxon>Azospirillaceae</taxon>
        <taxon>Azospirillum</taxon>
    </lineage>
</organism>
<proteinExistence type="predicted"/>
<comment type="caution">
    <text evidence="1">The sequence shown here is derived from an EMBL/GenBank/DDBJ whole genome shotgun (WGS) entry which is preliminary data.</text>
</comment>
<evidence type="ECO:0008006" key="3">
    <source>
        <dbReference type="Google" id="ProtNLM"/>
    </source>
</evidence>
<gene>
    <name evidence="1" type="ORF">HND93_24085</name>
</gene>
<sequence>MTEPLPPLIRRVLALVLDSTERTPHPALPRRLTALFHRLRQDNGVLDAGETEDLIWAIWTSHSRPDLEKAMHAAIASLALRDFTTAATRFDAILDHDPDWAEAWNKRATLHFLRGNDTASLLDIEQTLSREPRHFGAIAGFAHICERNGALAEADAAAEMALRHNPHLHGLRLRLAHRARPTGRSN</sequence>